<evidence type="ECO:0000259" key="2">
    <source>
        <dbReference type="Pfam" id="PF24602"/>
    </source>
</evidence>
<gene>
    <name evidence="3" type="ORF">PMAYCL1PPCAC_16447</name>
</gene>
<feature type="non-terminal residue" evidence="3">
    <location>
        <position position="1"/>
    </location>
</feature>
<reference evidence="4" key="1">
    <citation type="submission" date="2022-10" db="EMBL/GenBank/DDBJ databases">
        <title>Genome assembly of Pristionchus species.</title>
        <authorList>
            <person name="Yoshida K."/>
            <person name="Sommer R.J."/>
        </authorList>
    </citation>
    <scope>NUCLEOTIDE SEQUENCE [LARGE SCALE GENOMIC DNA]</scope>
    <source>
        <strain evidence="4">RS5460</strain>
    </source>
</reference>
<dbReference type="Pfam" id="PF24602">
    <property type="entry name" value="DUF7622"/>
    <property type="match status" value="1"/>
</dbReference>
<dbReference type="PANTHER" id="PTHR37433">
    <property type="entry name" value="PROTEIN CBG25136-RELATED"/>
    <property type="match status" value="1"/>
</dbReference>
<keyword evidence="1" id="KW-0472">Membrane</keyword>
<sequence>KFGIFVYSFPLYLPAGICMSYQFDHILLGNCTTPSRFPYNSGLPLDDRKKGFIRCAMRGFILADLQGIKECKGHVCVIVRLNESKVYGCITYDDRFLDHRMALGTHRMPDGQFLFLCDKDMCNQQEEGEVFPGLPSMTNETTCTCLAPAASGPPDSHHAAAATSPNLHLILGISIPAVVCILFSAGIIAFRVAKGKWPLCA</sequence>
<protein>
    <recommendedName>
        <fullName evidence="2">DUF7622 domain-containing protein</fullName>
    </recommendedName>
</protein>
<dbReference type="InterPro" id="IPR056039">
    <property type="entry name" value="DUF7622"/>
</dbReference>
<evidence type="ECO:0000256" key="1">
    <source>
        <dbReference type="SAM" id="Phobius"/>
    </source>
</evidence>
<evidence type="ECO:0000313" key="4">
    <source>
        <dbReference type="Proteomes" id="UP001328107"/>
    </source>
</evidence>
<dbReference type="PANTHER" id="PTHR37433:SF5">
    <property type="entry name" value="DUF753 DOMAIN-CONTAINING PROTEIN-RELATED"/>
    <property type="match status" value="1"/>
</dbReference>
<dbReference type="EMBL" id="BTRK01000004">
    <property type="protein sequence ID" value="GMR46252.1"/>
    <property type="molecule type" value="Genomic_DNA"/>
</dbReference>
<name>A0AAN5CKU8_9BILA</name>
<keyword evidence="1" id="KW-1133">Transmembrane helix</keyword>
<keyword evidence="4" id="KW-1185">Reference proteome</keyword>
<dbReference type="AlphaFoldDB" id="A0AAN5CKU8"/>
<comment type="caution">
    <text evidence="3">The sequence shown here is derived from an EMBL/GenBank/DDBJ whole genome shotgun (WGS) entry which is preliminary data.</text>
</comment>
<accession>A0AAN5CKU8</accession>
<evidence type="ECO:0000313" key="3">
    <source>
        <dbReference type="EMBL" id="GMR46252.1"/>
    </source>
</evidence>
<organism evidence="3 4">
    <name type="scientific">Pristionchus mayeri</name>
    <dbReference type="NCBI Taxonomy" id="1317129"/>
    <lineage>
        <taxon>Eukaryota</taxon>
        <taxon>Metazoa</taxon>
        <taxon>Ecdysozoa</taxon>
        <taxon>Nematoda</taxon>
        <taxon>Chromadorea</taxon>
        <taxon>Rhabditida</taxon>
        <taxon>Rhabditina</taxon>
        <taxon>Diplogasteromorpha</taxon>
        <taxon>Diplogasteroidea</taxon>
        <taxon>Neodiplogasteridae</taxon>
        <taxon>Pristionchus</taxon>
    </lineage>
</organism>
<keyword evidence="1" id="KW-0812">Transmembrane</keyword>
<feature type="non-terminal residue" evidence="3">
    <location>
        <position position="201"/>
    </location>
</feature>
<feature type="domain" description="DUF7622" evidence="2">
    <location>
        <begin position="68"/>
        <end position="124"/>
    </location>
</feature>
<dbReference type="Proteomes" id="UP001328107">
    <property type="component" value="Unassembled WGS sequence"/>
</dbReference>
<feature type="transmembrane region" description="Helical" evidence="1">
    <location>
        <begin position="167"/>
        <end position="190"/>
    </location>
</feature>
<proteinExistence type="predicted"/>